<protein>
    <submittedName>
        <fullName evidence="6">ABC transporter ATP-binding protein</fullName>
    </submittedName>
</protein>
<comment type="similarity">
    <text evidence="1">Belongs to the ABC transporter superfamily.</text>
</comment>
<evidence type="ECO:0000256" key="3">
    <source>
        <dbReference type="ARBA" id="ARBA00022741"/>
    </source>
</evidence>
<name>A0A9D1V5S8_9FIRM</name>
<dbReference type="Gene3D" id="3.40.50.300">
    <property type="entry name" value="P-loop containing nucleotide triphosphate hydrolases"/>
    <property type="match status" value="1"/>
</dbReference>
<evidence type="ECO:0000256" key="2">
    <source>
        <dbReference type="ARBA" id="ARBA00022448"/>
    </source>
</evidence>
<dbReference type="GO" id="GO:0140359">
    <property type="term" value="F:ABC-type transporter activity"/>
    <property type="evidence" value="ECO:0007669"/>
    <property type="project" value="InterPro"/>
</dbReference>
<keyword evidence="4 6" id="KW-0067">ATP-binding</keyword>
<proteinExistence type="inferred from homology"/>
<organism evidence="6 7">
    <name type="scientific">Candidatus Allofournierella pullicola</name>
    <dbReference type="NCBI Taxonomy" id="2838596"/>
    <lineage>
        <taxon>Bacteria</taxon>
        <taxon>Bacillati</taxon>
        <taxon>Bacillota</taxon>
        <taxon>Clostridia</taxon>
        <taxon>Eubacteriales</taxon>
        <taxon>Oscillospiraceae</taxon>
        <taxon>Allofournierella</taxon>
    </lineage>
</organism>
<evidence type="ECO:0000256" key="4">
    <source>
        <dbReference type="ARBA" id="ARBA00022840"/>
    </source>
</evidence>
<dbReference type="InterPro" id="IPR027417">
    <property type="entry name" value="P-loop_NTPase"/>
</dbReference>
<dbReference type="PROSITE" id="PS50893">
    <property type="entry name" value="ABC_TRANSPORTER_2"/>
    <property type="match status" value="1"/>
</dbReference>
<dbReference type="SUPFAM" id="SSF52540">
    <property type="entry name" value="P-loop containing nucleoside triphosphate hydrolases"/>
    <property type="match status" value="1"/>
</dbReference>
<dbReference type="InterPro" id="IPR003593">
    <property type="entry name" value="AAA+_ATPase"/>
</dbReference>
<dbReference type="InterPro" id="IPR003439">
    <property type="entry name" value="ABC_transporter-like_ATP-bd"/>
</dbReference>
<dbReference type="PANTHER" id="PTHR46743:SF2">
    <property type="entry name" value="TEICHOIC ACIDS EXPORT ATP-BINDING PROTEIN TAGH"/>
    <property type="match status" value="1"/>
</dbReference>
<keyword evidence="3" id="KW-0547">Nucleotide-binding</keyword>
<dbReference type="InterPro" id="IPR050683">
    <property type="entry name" value="Bact_Polysacc_Export_ATP-bd"/>
</dbReference>
<sequence length="247" mass="27568">MEPIIQVNDVSMRFNLAKEKSESLKEYFLQIAHGKLKFDEFYALKNVSLDVQPGDFYGLIGLNGSGKSTLLKVISGVYKPTTGNCTVRGTIAPLIELGAGFDMDLTARENIFLNGAVLGFTPKYIREKFDEIVEFSELHDFLDVPLKNYSSGMVARIAFAIATITKPDILIADEILSVGDFLFQQKCEDRMQKLMSGGTTVILVSHSIEQIERMCNKVAWLEHGRIKMNGPTEEVCAAYKHTTRDAE</sequence>
<evidence type="ECO:0000313" key="7">
    <source>
        <dbReference type="Proteomes" id="UP000824193"/>
    </source>
</evidence>
<accession>A0A9D1V5S8</accession>
<dbReference type="GO" id="GO:0016020">
    <property type="term" value="C:membrane"/>
    <property type="evidence" value="ECO:0007669"/>
    <property type="project" value="InterPro"/>
</dbReference>
<dbReference type="GO" id="GO:0016887">
    <property type="term" value="F:ATP hydrolysis activity"/>
    <property type="evidence" value="ECO:0007669"/>
    <property type="project" value="InterPro"/>
</dbReference>
<dbReference type="CDD" id="cd03220">
    <property type="entry name" value="ABC_KpsT_Wzt"/>
    <property type="match status" value="1"/>
</dbReference>
<gene>
    <name evidence="6" type="ORF">H9865_11245</name>
</gene>
<dbReference type="AlphaFoldDB" id="A0A9D1V5S8"/>
<dbReference type="InterPro" id="IPR015860">
    <property type="entry name" value="ABC_transpr_TagH-like"/>
</dbReference>
<dbReference type="EMBL" id="DXFW01000039">
    <property type="protein sequence ID" value="HIX06650.1"/>
    <property type="molecule type" value="Genomic_DNA"/>
</dbReference>
<comment type="caution">
    <text evidence="6">The sequence shown here is derived from an EMBL/GenBank/DDBJ whole genome shotgun (WGS) entry which is preliminary data.</text>
</comment>
<evidence type="ECO:0000313" key="6">
    <source>
        <dbReference type="EMBL" id="HIX06650.1"/>
    </source>
</evidence>
<reference evidence="6" key="1">
    <citation type="journal article" date="2021" name="PeerJ">
        <title>Extensive microbial diversity within the chicken gut microbiome revealed by metagenomics and culture.</title>
        <authorList>
            <person name="Gilroy R."/>
            <person name="Ravi A."/>
            <person name="Getino M."/>
            <person name="Pursley I."/>
            <person name="Horton D.L."/>
            <person name="Alikhan N.F."/>
            <person name="Baker D."/>
            <person name="Gharbi K."/>
            <person name="Hall N."/>
            <person name="Watson M."/>
            <person name="Adriaenssens E.M."/>
            <person name="Foster-Nyarko E."/>
            <person name="Jarju S."/>
            <person name="Secka A."/>
            <person name="Antonio M."/>
            <person name="Oren A."/>
            <person name="Chaudhuri R.R."/>
            <person name="La Ragione R."/>
            <person name="Hildebrand F."/>
            <person name="Pallen M.J."/>
        </authorList>
    </citation>
    <scope>NUCLEOTIDE SEQUENCE</scope>
    <source>
        <strain evidence="6">2239</strain>
    </source>
</reference>
<dbReference type="GO" id="GO:0005524">
    <property type="term" value="F:ATP binding"/>
    <property type="evidence" value="ECO:0007669"/>
    <property type="project" value="UniProtKB-KW"/>
</dbReference>
<reference evidence="6" key="2">
    <citation type="submission" date="2021-04" db="EMBL/GenBank/DDBJ databases">
        <authorList>
            <person name="Gilroy R."/>
        </authorList>
    </citation>
    <scope>NUCLEOTIDE SEQUENCE</scope>
    <source>
        <strain evidence="6">2239</strain>
    </source>
</reference>
<dbReference type="SMART" id="SM00382">
    <property type="entry name" value="AAA"/>
    <property type="match status" value="1"/>
</dbReference>
<dbReference type="Pfam" id="PF00005">
    <property type="entry name" value="ABC_tran"/>
    <property type="match status" value="1"/>
</dbReference>
<evidence type="ECO:0000259" key="5">
    <source>
        <dbReference type="PROSITE" id="PS50893"/>
    </source>
</evidence>
<dbReference type="Proteomes" id="UP000824193">
    <property type="component" value="Unassembled WGS sequence"/>
</dbReference>
<keyword evidence="2" id="KW-0813">Transport</keyword>
<dbReference type="PANTHER" id="PTHR46743">
    <property type="entry name" value="TEICHOIC ACIDS EXPORT ATP-BINDING PROTEIN TAGH"/>
    <property type="match status" value="1"/>
</dbReference>
<feature type="domain" description="ABC transporter" evidence="5">
    <location>
        <begin position="5"/>
        <end position="247"/>
    </location>
</feature>
<evidence type="ECO:0000256" key="1">
    <source>
        <dbReference type="ARBA" id="ARBA00005417"/>
    </source>
</evidence>